<organism evidence="2 3">
    <name type="scientific">Pontiella agarivorans</name>
    <dbReference type="NCBI Taxonomy" id="3038953"/>
    <lineage>
        <taxon>Bacteria</taxon>
        <taxon>Pseudomonadati</taxon>
        <taxon>Kiritimatiellota</taxon>
        <taxon>Kiritimatiellia</taxon>
        <taxon>Kiritimatiellales</taxon>
        <taxon>Pontiellaceae</taxon>
        <taxon>Pontiella</taxon>
    </lineage>
</organism>
<reference evidence="2 3" key="1">
    <citation type="journal article" date="2024" name="Appl. Environ. Microbiol.">
        <title>Pontiella agarivorans sp. nov., a novel marine anaerobic bacterium capable of degrading macroalgal polysaccharides and fixing nitrogen.</title>
        <authorList>
            <person name="Liu N."/>
            <person name="Kivenson V."/>
            <person name="Peng X."/>
            <person name="Cui Z."/>
            <person name="Lankiewicz T.S."/>
            <person name="Gosselin K.M."/>
            <person name="English C.J."/>
            <person name="Blair E.M."/>
            <person name="O'Malley M.A."/>
            <person name="Valentine D.L."/>
        </authorList>
    </citation>
    <scope>NUCLEOTIDE SEQUENCE [LARGE SCALE GENOMIC DNA]</scope>
    <source>
        <strain evidence="2 3">NLcol2</strain>
    </source>
</reference>
<feature type="domain" description="NIF system FeS cluster assembly NifU N-terminal" evidence="1">
    <location>
        <begin position="14"/>
        <end position="118"/>
    </location>
</feature>
<dbReference type="SUPFAM" id="SSF82649">
    <property type="entry name" value="SufE/NifU"/>
    <property type="match status" value="1"/>
</dbReference>
<keyword evidence="3" id="KW-1185">Reference proteome</keyword>
<dbReference type="Proteomes" id="UP001290861">
    <property type="component" value="Unassembled WGS sequence"/>
</dbReference>
<dbReference type="EMBL" id="JARVCO010000007">
    <property type="protein sequence ID" value="MDZ8118001.1"/>
    <property type="molecule type" value="Genomic_DNA"/>
</dbReference>
<proteinExistence type="predicted"/>
<gene>
    <name evidence="2" type="ORF">P9H32_05115</name>
</gene>
<name>A0ABU5MVM8_9BACT</name>
<dbReference type="CDD" id="cd06664">
    <property type="entry name" value="IscU_like"/>
    <property type="match status" value="1"/>
</dbReference>
<dbReference type="Pfam" id="PF01592">
    <property type="entry name" value="NifU_N"/>
    <property type="match status" value="1"/>
</dbReference>
<accession>A0ABU5MVM8</accession>
<comment type="caution">
    <text evidence="2">The sequence shown here is derived from an EMBL/GenBank/DDBJ whole genome shotgun (WGS) entry which is preliminary data.</text>
</comment>
<protein>
    <submittedName>
        <fullName evidence="2">Iron-sulfur cluster assembly scaffold protein</fullName>
    </submittedName>
</protein>
<sequence length="131" mass="14440">MYDDIIKQLEERAKRFGPMRDANGHAKVHGECGDTVEVWLRIDGGKIRKSSFLTDGCGYSKHCCSTAICMSEGMTVGEAESLSGADVLKKCDPIPPDHFHCADLAAETIHEAVESFKSGPVKGWKPKLFRR</sequence>
<evidence type="ECO:0000313" key="3">
    <source>
        <dbReference type="Proteomes" id="UP001290861"/>
    </source>
</evidence>
<dbReference type="Gene3D" id="3.90.1010.10">
    <property type="match status" value="1"/>
</dbReference>
<dbReference type="InterPro" id="IPR002871">
    <property type="entry name" value="NIF_FeS_clus_asmbl_NifU_N"/>
</dbReference>
<evidence type="ECO:0000313" key="2">
    <source>
        <dbReference type="EMBL" id="MDZ8118001.1"/>
    </source>
</evidence>
<evidence type="ECO:0000259" key="1">
    <source>
        <dbReference type="Pfam" id="PF01592"/>
    </source>
</evidence>
<dbReference type="RefSeq" id="WP_322607801.1">
    <property type="nucleotide sequence ID" value="NZ_JARVCO010000007.1"/>
</dbReference>